<dbReference type="EMBL" id="CABWMV010000024">
    <property type="protein sequence ID" value="VXC94239.1"/>
    <property type="molecule type" value="Genomic_DNA"/>
</dbReference>
<protein>
    <submittedName>
        <fullName evidence="1">Uncharacterized protein</fullName>
    </submittedName>
</protein>
<evidence type="ECO:0000313" key="1">
    <source>
        <dbReference type="EMBL" id="VXC94239.1"/>
    </source>
</evidence>
<organism evidence="1 2">
    <name type="scientific">Sphingobacterium multivorum</name>
    <dbReference type="NCBI Taxonomy" id="28454"/>
    <lineage>
        <taxon>Bacteria</taxon>
        <taxon>Pseudomonadati</taxon>
        <taxon>Bacteroidota</taxon>
        <taxon>Sphingobacteriia</taxon>
        <taxon>Sphingobacteriales</taxon>
        <taxon>Sphingobacteriaceae</taxon>
        <taxon>Sphingobacterium</taxon>
    </lineage>
</organism>
<dbReference type="Proteomes" id="UP000432350">
    <property type="component" value="Unassembled WGS sequence"/>
</dbReference>
<proteinExistence type="predicted"/>
<sequence length="152" mass="17632">MIEDSEELPEEPKRIHLAGVDTKIIEDFIIENPTTAFVEYPWEAISIEKKLAFEDMLYKEIDSSGSIVDYLRSHSTNTILKGATVSAFCINVNSSQVLFEIQSKKIDQRFALIAFKQSDRDGTRLLKGIKLFNDFDEFKDLKMYPDRNEWEK</sequence>
<reference evidence="1 2" key="1">
    <citation type="submission" date="2019-10" db="EMBL/GenBank/DDBJ databases">
        <authorList>
            <person name="Karimi E."/>
        </authorList>
    </citation>
    <scope>NUCLEOTIDE SEQUENCE [LARGE SCALE GENOMIC DNA]</scope>
    <source>
        <strain evidence="1">Sphingobacterium sp. 8BC</strain>
    </source>
</reference>
<evidence type="ECO:0000313" key="2">
    <source>
        <dbReference type="Proteomes" id="UP000432350"/>
    </source>
</evidence>
<dbReference type="RefSeq" id="WP_070566342.1">
    <property type="nucleotide sequence ID" value="NZ_CP068086.1"/>
</dbReference>
<name>A0A654CMR8_SPHMU</name>
<gene>
    <name evidence="1" type="ORF">SPHINGO8BC_51029</name>
</gene>
<dbReference type="AlphaFoldDB" id="A0A654CMR8"/>
<accession>A0A654CMR8</accession>